<dbReference type="Pfam" id="PF00627">
    <property type="entry name" value="UBA"/>
    <property type="match status" value="1"/>
</dbReference>
<dbReference type="CDD" id="cd14291">
    <property type="entry name" value="UBA1_NUB1_like"/>
    <property type="match status" value="1"/>
</dbReference>
<dbReference type="GO" id="GO:2000058">
    <property type="term" value="P:regulation of ubiquitin-dependent protein catabolic process"/>
    <property type="evidence" value="ECO:0007669"/>
    <property type="project" value="TreeGrafter"/>
</dbReference>
<dbReference type="InterPro" id="IPR039749">
    <property type="entry name" value="NUB1"/>
</dbReference>
<evidence type="ECO:0000259" key="3">
    <source>
        <dbReference type="PROSITE" id="PS50053"/>
    </source>
</evidence>
<gene>
    <name evidence="4" type="ORF">Prudu_020801</name>
</gene>
<evidence type="ECO:0000259" key="2">
    <source>
        <dbReference type="PROSITE" id="PS50030"/>
    </source>
</evidence>
<feature type="compositionally biased region" description="Polar residues" evidence="1">
    <location>
        <begin position="58"/>
        <end position="93"/>
    </location>
</feature>
<accession>A0A4Y1RX86</accession>
<dbReference type="Gene3D" id="1.10.8.10">
    <property type="entry name" value="DNA helicase RuvA subunit, C-terminal domain"/>
    <property type="match status" value="3"/>
</dbReference>
<feature type="compositionally biased region" description="Gly residues" evidence="1">
    <location>
        <begin position="166"/>
        <end position="181"/>
    </location>
</feature>
<feature type="region of interest" description="Disordered" evidence="1">
    <location>
        <begin position="161"/>
        <end position="184"/>
    </location>
</feature>
<evidence type="ECO:0000256" key="1">
    <source>
        <dbReference type="SAM" id="MobiDB-lite"/>
    </source>
</evidence>
<dbReference type="SUPFAM" id="SSF46934">
    <property type="entry name" value="UBA-like"/>
    <property type="match status" value="3"/>
</dbReference>
<dbReference type="SUPFAM" id="SSF54236">
    <property type="entry name" value="Ubiquitin-like"/>
    <property type="match status" value="1"/>
</dbReference>
<feature type="domain" description="UBA" evidence="2">
    <location>
        <begin position="690"/>
        <end position="734"/>
    </location>
</feature>
<reference evidence="4" key="1">
    <citation type="journal article" date="2019" name="Science">
        <title>Mutation of a bHLH transcription factor allowed almond domestication.</title>
        <authorList>
            <person name="Sanchez-Perez R."/>
            <person name="Pavan S."/>
            <person name="Mazzeo R."/>
            <person name="Moldovan C."/>
            <person name="Aiese Cigliano R."/>
            <person name="Del Cueto J."/>
            <person name="Ricciardi F."/>
            <person name="Lotti C."/>
            <person name="Ricciardi L."/>
            <person name="Dicenta F."/>
            <person name="Lopez-Marques R.L."/>
            <person name="Lindberg Moller B."/>
        </authorList>
    </citation>
    <scope>NUCLEOTIDE SEQUENCE</scope>
</reference>
<name>A0A4Y1RX86_PRUDU</name>
<feature type="region of interest" description="Disordered" evidence="1">
    <location>
        <begin position="766"/>
        <end position="800"/>
    </location>
</feature>
<dbReference type="EMBL" id="AP019303">
    <property type="protein sequence ID" value="BBH08575.1"/>
    <property type="molecule type" value="Genomic_DNA"/>
</dbReference>
<dbReference type="Gene3D" id="3.10.20.90">
    <property type="entry name" value="Phosphatidylinositol 3-kinase Catalytic Subunit, Chain A, domain 1"/>
    <property type="match status" value="1"/>
</dbReference>
<dbReference type="AlphaFoldDB" id="A0A4Y1RX86"/>
<dbReference type="SMART" id="SM00165">
    <property type="entry name" value="UBA"/>
    <property type="match status" value="3"/>
</dbReference>
<dbReference type="InterPro" id="IPR000626">
    <property type="entry name" value="Ubiquitin-like_dom"/>
</dbReference>
<dbReference type="GO" id="GO:0031593">
    <property type="term" value="F:polyubiquitin modification-dependent protein binding"/>
    <property type="evidence" value="ECO:0007669"/>
    <property type="project" value="UniProtKB-ARBA"/>
</dbReference>
<feature type="region of interest" description="Disordered" evidence="1">
    <location>
        <begin position="33"/>
        <end position="132"/>
    </location>
</feature>
<feature type="domain" description="Ubiquitin-like" evidence="3">
    <location>
        <begin position="301"/>
        <end position="349"/>
    </location>
</feature>
<organism evidence="4">
    <name type="scientific">Prunus dulcis</name>
    <name type="common">Almond</name>
    <name type="synonym">Amygdalus dulcis</name>
    <dbReference type="NCBI Taxonomy" id="3755"/>
    <lineage>
        <taxon>Eukaryota</taxon>
        <taxon>Viridiplantae</taxon>
        <taxon>Streptophyta</taxon>
        <taxon>Embryophyta</taxon>
        <taxon>Tracheophyta</taxon>
        <taxon>Spermatophyta</taxon>
        <taxon>Magnoliopsida</taxon>
        <taxon>eudicotyledons</taxon>
        <taxon>Gunneridae</taxon>
        <taxon>Pentapetalae</taxon>
        <taxon>rosids</taxon>
        <taxon>fabids</taxon>
        <taxon>Rosales</taxon>
        <taxon>Rosaceae</taxon>
        <taxon>Amygdaloideae</taxon>
        <taxon>Amygdaleae</taxon>
        <taxon>Prunus</taxon>
    </lineage>
</organism>
<dbReference type="InterPro" id="IPR015940">
    <property type="entry name" value="UBA"/>
</dbReference>
<dbReference type="InterPro" id="IPR029071">
    <property type="entry name" value="Ubiquitin-like_domsf"/>
</dbReference>
<feature type="domain" description="UBA" evidence="2">
    <location>
        <begin position="634"/>
        <end position="674"/>
    </location>
</feature>
<dbReference type="PROSITE" id="PS50053">
    <property type="entry name" value="UBIQUITIN_2"/>
    <property type="match status" value="1"/>
</dbReference>
<sequence length="829" mass="92116">MRYPPHPILYKVLKAMSDGKWIRVSWRWAIRPRHQGTSPQSPPMPEPTKTHLAPTLHHQPQTSQTPKPHNNSAAKSTRNPPQSGLYQTGTRTSYLIYRSPPYRRRKRLGRPPPSRARSAFPQPCSSRRELNGKLQQRERNWVWDHRESKFLLAEVAERKRLNQHSSGGGGGRSGGCGGGFGKQRRVEREVEVEERRVSRKEKVVLGEEGVGQRGGGGYETYEVVLTEGLLVVSFLVFGLAFGGALSCSAATAAGSHCWWTLKFDYYDFTQSKVPSLYTLSAPTQNQGTWAGVLEVELEDWTVPMLREEVAKRSNCESNSINLICAGRVLKDGDGNEKLAQLGIKNNAKILASRVCAEEGKSLKEELLAEDERSRRLARVKAAATALAKRHADGSLPIEDFNIVLEDQSGKKVQLGSETDQRAIMMGLMLHTNGKQLIKRQNYKDALEVLAMGEEAFSLSDPKVIELVDNPPILQIDMVWCYFMLRDISWLSVAGVRLEKAREGIERAHGKDSSRVRLLQAGRFPELALYLRLELLEGVVAYHSGQFEKSRKVLASAQGKFTQVPDEALSLVMSMGFRERDAKRALRISNQDVSTAVDFLVEQKAKRAQKREEDIRRRDEIMEQKKYGTTPLKKAVDLQKLNQLVSIGFEKELAAEALRRNENDAEKALDDLTNPETNSSIQVYIESRKRKRQSQAVNTSVEALVGMGFERSRVVEAFQAAGGTMEQVLHQLLSENAGNPTNAASNNIPTDAANDIANSLVSMLNNNVDQNGEVGGPSTAGEVGDRDAEMEDELAGELAQGDALSDYDLEVTKEGEAINEYLALLDSAGK</sequence>
<feature type="domain" description="UBA" evidence="2">
    <location>
        <begin position="562"/>
        <end position="602"/>
    </location>
</feature>
<evidence type="ECO:0000313" key="4">
    <source>
        <dbReference type="EMBL" id="BBH08575.1"/>
    </source>
</evidence>
<dbReference type="PROSITE" id="PS50030">
    <property type="entry name" value="UBA"/>
    <property type="match status" value="3"/>
</dbReference>
<dbReference type="PANTHER" id="PTHR12948:SF3">
    <property type="entry name" value="NEDD8 ULTIMATE BUSTER 1"/>
    <property type="match status" value="1"/>
</dbReference>
<dbReference type="InterPro" id="IPR009060">
    <property type="entry name" value="UBA-like_sf"/>
</dbReference>
<protein>
    <submittedName>
        <fullName evidence="4">Ubiquitin-associated/TS-N domain-containing protein</fullName>
    </submittedName>
</protein>
<dbReference type="PANTHER" id="PTHR12948">
    <property type="entry name" value="NEDD8 ULTIMATE BUSTER-1 BS4 PROTEIN"/>
    <property type="match status" value="1"/>
</dbReference>
<proteinExistence type="predicted"/>